<dbReference type="PROSITE" id="PS00732">
    <property type="entry name" value="RIBOSOMAL_S16"/>
    <property type="match status" value="1"/>
</dbReference>
<dbReference type="InterPro" id="IPR000307">
    <property type="entry name" value="Ribosomal_bS16"/>
</dbReference>
<keyword evidence="5" id="KW-1185">Reference proteome</keyword>
<dbReference type="InterPro" id="IPR020592">
    <property type="entry name" value="Ribosomal_bS16_CS"/>
</dbReference>
<sequence length="121" mass="13528">MVLKIRLARFGKRNKPFYNIVVAQARSARNSKPLEVLGTYDPVPKPAPFGEGKPFKDIKLDTSRAKYWLGVGAQPSEPAWRLLSMIGLLEPRYNVQKMQQTEMAQRGAAQSEEAVAALEGR</sequence>
<dbReference type="PANTHER" id="PTHR12919:SF20">
    <property type="entry name" value="SMALL RIBOSOMAL SUBUNIT PROTEIN BS16M"/>
    <property type="match status" value="1"/>
</dbReference>
<keyword evidence="2 4" id="KW-0689">Ribosomal protein</keyword>
<protein>
    <submittedName>
        <fullName evidence="4">Ribosomal protein S16, mitochondrial</fullName>
    </submittedName>
</protein>
<dbReference type="EMBL" id="JASNWA010000011">
    <property type="protein sequence ID" value="KAK3167560.1"/>
    <property type="molecule type" value="Genomic_DNA"/>
</dbReference>
<evidence type="ECO:0000256" key="2">
    <source>
        <dbReference type="ARBA" id="ARBA00022980"/>
    </source>
</evidence>
<dbReference type="Pfam" id="PF00886">
    <property type="entry name" value="Ribosomal_S16"/>
    <property type="match status" value="1"/>
</dbReference>
<dbReference type="PANTHER" id="PTHR12919">
    <property type="entry name" value="30S RIBOSOMAL PROTEIN S16"/>
    <property type="match status" value="1"/>
</dbReference>
<proteinExistence type="inferred from homology"/>
<dbReference type="NCBIfam" id="TIGR00002">
    <property type="entry name" value="S16"/>
    <property type="match status" value="1"/>
</dbReference>
<dbReference type="Gene3D" id="3.30.1320.10">
    <property type="match status" value="1"/>
</dbReference>
<dbReference type="HAMAP" id="MF_00385">
    <property type="entry name" value="Ribosomal_bS16"/>
    <property type="match status" value="1"/>
</dbReference>
<evidence type="ECO:0000313" key="5">
    <source>
        <dbReference type="Proteomes" id="UP001276659"/>
    </source>
</evidence>
<evidence type="ECO:0000256" key="3">
    <source>
        <dbReference type="ARBA" id="ARBA00023274"/>
    </source>
</evidence>
<dbReference type="SUPFAM" id="SSF54565">
    <property type="entry name" value="Ribosomal protein S16"/>
    <property type="match status" value="1"/>
</dbReference>
<dbReference type="Proteomes" id="UP001276659">
    <property type="component" value="Unassembled WGS sequence"/>
</dbReference>
<keyword evidence="3" id="KW-0687">Ribonucleoprotein</keyword>
<gene>
    <name evidence="4" type="primary">CYT21</name>
    <name evidence="4" type="ORF">OEA41_010687</name>
</gene>
<evidence type="ECO:0000256" key="1">
    <source>
        <dbReference type="ARBA" id="ARBA00006668"/>
    </source>
</evidence>
<dbReference type="GO" id="GO:0032543">
    <property type="term" value="P:mitochondrial translation"/>
    <property type="evidence" value="ECO:0007669"/>
    <property type="project" value="TreeGrafter"/>
</dbReference>
<accession>A0AAE0DFS8</accession>
<dbReference type="GO" id="GO:0003735">
    <property type="term" value="F:structural constituent of ribosome"/>
    <property type="evidence" value="ECO:0007669"/>
    <property type="project" value="InterPro"/>
</dbReference>
<comment type="caution">
    <text evidence="4">The sequence shown here is derived from an EMBL/GenBank/DDBJ whole genome shotgun (WGS) entry which is preliminary data.</text>
</comment>
<name>A0AAE0DFS8_9LECA</name>
<dbReference type="AlphaFoldDB" id="A0AAE0DFS8"/>
<organism evidence="4 5">
    <name type="scientific">Lepraria neglecta</name>
    <dbReference type="NCBI Taxonomy" id="209136"/>
    <lineage>
        <taxon>Eukaryota</taxon>
        <taxon>Fungi</taxon>
        <taxon>Dikarya</taxon>
        <taxon>Ascomycota</taxon>
        <taxon>Pezizomycotina</taxon>
        <taxon>Lecanoromycetes</taxon>
        <taxon>OSLEUM clade</taxon>
        <taxon>Lecanoromycetidae</taxon>
        <taxon>Lecanorales</taxon>
        <taxon>Lecanorineae</taxon>
        <taxon>Stereocaulaceae</taxon>
        <taxon>Lepraria</taxon>
    </lineage>
</organism>
<evidence type="ECO:0000313" key="4">
    <source>
        <dbReference type="EMBL" id="KAK3167560.1"/>
    </source>
</evidence>
<reference evidence="4" key="1">
    <citation type="submission" date="2022-11" db="EMBL/GenBank/DDBJ databases">
        <title>Chromosomal genome sequence assembly and mating type (MAT) locus characterization of the leprose asexual lichenized fungus Lepraria neglecta (Nyl.) Erichsen.</title>
        <authorList>
            <person name="Allen J.L."/>
            <person name="Pfeffer B."/>
        </authorList>
    </citation>
    <scope>NUCLEOTIDE SEQUENCE</scope>
    <source>
        <strain evidence="4">Allen 5258</strain>
    </source>
</reference>
<comment type="similarity">
    <text evidence="1">Belongs to the bacterial ribosomal protein bS16 family.</text>
</comment>
<dbReference type="GO" id="GO:0005763">
    <property type="term" value="C:mitochondrial small ribosomal subunit"/>
    <property type="evidence" value="ECO:0007669"/>
    <property type="project" value="TreeGrafter"/>
</dbReference>
<dbReference type="InterPro" id="IPR023803">
    <property type="entry name" value="Ribosomal_bS16_dom_sf"/>
</dbReference>